<reference evidence="1 2" key="1">
    <citation type="submission" date="2018-09" db="EMBL/GenBank/DDBJ databases">
        <title>Paenibacillus aracenensis nov. sp. isolated from a cave in southern Spain.</title>
        <authorList>
            <person name="Jurado V."/>
            <person name="Gutierrez-Patricio S."/>
            <person name="Gonzalez-Pimentel J.L."/>
            <person name="Miller A.Z."/>
            <person name="Laiz L."/>
            <person name="Saiz-Jimenez C."/>
        </authorList>
    </citation>
    <scope>NUCLEOTIDE SEQUENCE [LARGE SCALE GENOMIC DNA]</scope>
    <source>
        <strain evidence="1 2">JCM 19203</strain>
    </source>
</reference>
<keyword evidence="2" id="KW-1185">Reference proteome</keyword>
<dbReference type="AlphaFoldDB" id="A0A3A6PSF4"/>
<dbReference type="EMBL" id="QXQB01000002">
    <property type="protein sequence ID" value="RJX39581.1"/>
    <property type="molecule type" value="Genomic_DNA"/>
</dbReference>
<dbReference type="RefSeq" id="WP_120109192.1">
    <property type="nucleotide sequence ID" value="NZ_QXQB01000002.1"/>
</dbReference>
<protein>
    <submittedName>
        <fullName evidence="1">Aspartyl-phosphate phosphatase Spo0E family protein</fullName>
    </submittedName>
</protein>
<dbReference type="OrthoDB" id="2664580at2"/>
<evidence type="ECO:0000313" key="2">
    <source>
        <dbReference type="Proteomes" id="UP000267798"/>
    </source>
</evidence>
<organism evidence="1 2">
    <name type="scientific">Paenibacillus pinisoli</name>
    <dbReference type="NCBI Taxonomy" id="1276110"/>
    <lineage>
        <taxon>Bacteria</taxon>
        <taxon>Bacillati</taxon>
        <taxon>Bacillota</taxon>
        <taxon>Bacilli</taxon>
        <taxon>Bacillales</taxon>
        <taxon>Paenibacillaceae</taxon>
        <taxon>Paenibacillus</taxon>
    </lineage>
</organism>
<gene>
    <name evidence="1" type="ORF">D3P09_09195</name>
</gene>
<dbReference type="Proteomes" id="UP000267798">
    <property type="component" value="Unassembled WGS sequence"/>
</dbReference>
<evidence type="ECO:0000313" key="1">
    <source>
        <dbReference type="EMBL" id="RJX39581.1"/>
    </source>
</evidence>
<name>A0A3A6PSF4_9BACL</name>
<proteinExistence type="predicted"/>
<accession>A0A3A6PSF4</accession>
<comment type="caution">
    <text evidence="1">The sequence shown here is derived from an EMBL/GenBank/DDBJ whole genome shotgun (WGS) entry which is preliminary data.</text>
</comment>
<sequence>MLYLHERIEQERRKMNTLGEALIEQVIPLSEHEELLAISRKVDRLMLRLHLKKLKKSGGNYGRGGTSLEASDMV</sequence>